<gene>
    <name evidence="2" type="ORF">GMDG_05477</name>
</gene>
<accession>L8FPE6</accession>
<proteinExistence type="predicted"/>
<feature type="region of interest" description="Disordered" evidence="1">
    <location>
        <begin position="58"/>
        <end position="173"/>
    </location>
</feature>
<dbReference type="InParanoid" id="L8FPE6"/>
<dbReference type="OrthoDB" id="3438962at2759"/>
<keyword evidence="3" id="KW-1185">Reference proteome</keyword>
<dbReference type="Proteomes" id="UP000011064">
    <property type="component" value="Unassembled WGS sequence"/>
</dbReference>
<evidence type="ECO:0000313" key="2">
    <source>
        <dbReference type="EMBL" id="ELR02419.1"/>
    </source>
</evidence>
<dbReference type="HOGENOM" id="CLU_132211_0_0_1"/>
<dbReference type="VEuPathDB" id="FungiDB:GMDG_05477"/>
<dbReference type="STRING" id="658429.L8FPE6"/>
<feature type="compositionally biased region" description="Polar residues" evidence="1">
    <location>
        <begin position="58"/>
        <end position="79"/>
    </location>
</feature>
<organism evidence="2 3">
    <name type="scientific">Pseudogymnoascus destructans (strain ATCC MYA-4855 / 20631-21)</name>
    <name type="common">Bat white-nose syndrome fungus</name>
    <name type="synonym">Geomyces destructans</name>
    <dbReference type="NCBI Taxonomy" id="658429"/>
    <lineage>
        <taxon>Eukaryota</taxon>
        <taxon>Fungi</taxon>
        <taxon>Dikarya</taxon>
        <taxon>Ascomycota</taxon>
        <taxon>Pezizomycotina</taxon>
        <taxon>Leotiomycetes</taxon>
        <taxon>Thelebolales</taxon>
        <taxon>Thelebolaceae</taxon>
        <taxon>Pseudogymnoascus</taxon>
    </lineage>
</organism>
<feature type="compositionally biased region" description="Basic and acidic residues" evidence="1">
    <location>
        <begin position="143"/>
        <end position="173"/>
    </location>
</feature>
<reference evidence="3" key="1">
    <citation type="submission" date="2010-09" db="EMBL/GenBank/DDBJ databases">
        <title>The genome sequence of Geomyces destructans 20631-21.</title>
        <authorList>
            <consortium name="The Broad Institute Genome Sequencing Platform"/>
            <person name="Cuomo C.A."/>
            <person name="Blehert D.S."/>
            <person name="Lorch J.M."/>
            <person name="Young S.K."/>
            <person name="Zeng Q."/>
            <person name="Gargeya S."/>
            <person name="Fitzgerald M."/>
            <person name="Haas B."/>
            <person name="Abouelleil A."/>
            <person name="Alvarado L."/>
            <person name="Arachchi H.M."/>
            <person name="Berlin A."/>
            <person name="Brown A."/>
            <person name="Chapman S.B."/>
            <person name="Chen Z."/>
            <person name="Dunbar C."/>
            <person name="Freedman E."/>
            <person name="Gearin G."/>
            <person name="Gellesch M."/>
            <person name="Goldberg J."/>
            <person name="Griggs A."/>
            <person name="Gujja S."/>
            <person name="Heiman D."/>
            <person name="Howarth C."/>
            <person name="Larson L."/>
            <person name="Lui A."/>
            <person name="MacDonald P.J.P."/>
            <person name="Montmayeur A."/>
            <person name="Murphy C."/>
            <person name="Neiman D."/>
            <person name="Pearson M."/>
            <person name="Priest M."/>
            <person name="Roberts A."/>
            <person name="Saif S."/>
            <person name="Shea T."/>
            <person name="Shenoy N."/>
            <person name="Sisk P."/>
            <person name="Stolte C."/>
            <person name="Sykes S."/>
            <person name="Wortman J."/>
            <person name="Nusbaum C."/>
            <person name="Birren B."/>
        </authorList>
    </citation>
    <scope>NUCLEOTIDE SEQUENCE [LARGE SCALE GENOMIC DNA]</scope>
    <source>
        <strain evidence="3">ATCC MYA-4855 / 20631-21</strain>
    </source>
</reference>
<dbReference type="EMBL" id="GL573285">
    <property type="protein sequence ID" value="ELR02419.1"/>
    <property type="molecule type" value="Genomic_DNA"/>
</dbReference>
<evidence type="ECO:0000256" key="1">
    <source>
        <dbReference type="SAM" id="MobiDB-lite"/>
    </source>
</evidence>
<evidence type="ECO:0000313" key="3">
    <source>
        <dbReference type="Proteomes" id="UP000011064"/>
    </source>
</evidence>
<dbReference type="AlphaFoldDB" id="L8FPE6"/>
<name>L8FPE6_PSED2</name>
<sequence length="173" mass="18433">MHPNPSQINSLDIAVLSNTPPAPLPHHHHNQPSNSALTMTASQQTTYLNAIHGTSTILTPTTNANQPGTSANTMGSTTASGHGPHPSDHPPNAHPILPTRRVGPPQAELEGEQMADPGEGRVMDAQLQKKGGGWGEEDSLTEGLERKKREQEGERGRCEEERRRGGDVDGGGR</sequence>
<protein>
    <submittedName>
        <fullName evidence="2">Uncharacterized protein</fullName>
    </submittedName>
</protein>